<sequence>MKTVSEFRKSKSKEKISIVTCYDYWSARIIDESDIDAALVGDSLAMVIHGYETTVNADIDLMALHTSAVKRGITNKLIIADMPFLAHRRGKDKLIENAGKLIKAGAQALKIEGGDQDTIDSIRYLIDSGIPVMGHLGLTPQSVHKFGGFKLRGKEKEEADFIIESAGKLEAAGCFGIVLEMVPSQIAKEVTEQISIPTIGIGAGMYMDGQVLVLHDMLGFNKDFSPKFLRKYMDGYSSIMDAVNAYSRDVKNGNFPNKNESY</sequence>
<evidence type="ECO:0000256" key="8">
    <source>
        <dbReference type="PIRSR" id="PIRSR000388-1"/>
    </source>
</evidence>
<keyword evidence="7 10" id="KW-0479">Metal-binding</keyword>
<keyword evidence="7 10" id="KW-0460">Magnesium</keyword>
<evidence type="ECO:0000256" key="6">
    <source>
        <dbReference type="ARBA" id="ARBA00056497"/>
    </source>
</evidence>
<dbReference type="FunFam" id="3.20.20.60:FF:000003">
    <property type="entry name" value="3-methyl-2-oxobutanoate hydroxymethyltransferase"/>
    <property type="match status" value="1"/>
</dbReference>
<feature type="binding site" evidence="7 9">
    <location>
        <begin position="42"/>
        <end position="43"/>
    </location>
    <ligand>
        <name>3-methyl-2-oxobutanoate</name>
        <dbReference type="ChEBI" id="CHEBI:11851"/>
    </ligand>
</feature>
<dbReference type="RefSeq" id="WP_014856460.1">
    <property type="nucleotide sequence ID" value="NC_018178.1"/>
</dbReference>
<protein>
    <recommendedName>
        <fullName evidence="7">3-methyl-2-oxobutanoate hydroxymethyltransferase</fullName>
        <ecNumber evidence="7">2.1.2.11</ecNumber>
    </recommendedName>
    <alternativeName>
        <fullName evidence="7">Ketopantoate hydroxymethyltransferase</fullName>
        <shortName evidence="7">KPHMT</shortName>
    </alternativeName>
</protein>
<dbReference type="GO" id="GO:0032259">
    <property type="term" value="P:methylation"/>
    <property type="evidence" value="ECO:0007669"/>
    <property type="project" value="UniProtKB-KW"/>
</dbReference>
<gene>
    <name evidence="7" type="primary">panB</name>
    <name evidence="11" type="ordered locus">MROS_1794</name>
</gene>
<evidence type="ECO:0000256" key="3">
    <source>
        <dbReference type="ARBA" id="ARBA00011424"/>
    </source>
</evidence>
<dbReference type="CDD" id="cd06557">
    <property type="entry name" value="KPHMT-like"/>
    <property type="match status" value="1"/>
</dbReference>
<evidence type="ECO:0000256" key="1">
    <source>
        <dbReference type="ARBA" id="ARBA00005033"/>
    </source>
</evidence>
<dbReference type="PANTHER" id="PTHR20881">
    <property type="entry name" value="3-METHYL-2-OXOBUTANOATE HYDROXYMETHYLTRANSFERASE"/>
    <property type="match status" value="1"/>
</dbReference>
<comment type="cofactor">
    <cofactor evidence="7 10">
        <name>Mg(2+)</name>
        <dbReference type="ChEBI" id="CHEBI:18420"/>
    </cofactor>
    <text evidence="7 10">Binds 1 Mg(2+) ion per subunit.</text>
</comment>
<dbReference type="PATRIC" id="fig|1191523.3.peg.1904"/>
<dbReference type="GO" id="GO:0008168">
    <property type="term" value="F:methyltransferase activity"/>
    <property type="evidence" value="ECO:0007669"/>
    <property type="project" value="UniProtKB-KW"/>
</dbReference>
<feature type="active site" description="Proton acceptor" evidence="7 8">
    <location>
        <position position="180"/>
    </location>
</feature>
<comment type="catalytic activity">
    <reaction evidence="7">
        <text>(6R)-5,10-methylene-5,6,7,8-tetrahydrofolate + 3-methyl-2-oxobutanoate + H2O = 2-dehydropantoate + (6S)-5,6,7,8-tetrahydrofolate</text>
        <dbReference type="Rhea" id="RHEA:11824"/>
        <dbReference type="ChEBI" id="CHEBI:11561"/>
        <dbReference type="ChEBI" id="CHEBI:11851"/>
        <dbReference type="ChEBI" id="CHEBI:15377"/>
        <dbReference type="ChEBI" id="CHEBI:15636"/>
        <dbReference type="ChEBI" id="CHEBI:57453"/>
        <dbReference type="EC" id="2.1.2.11"/>
    </reaction>
</comment>
<dbReference type="eggNOG" id="COG0413">
    <property type="taxonomic scope" value="Bacteria"/>
</dbReference>
<comment type="subunit">
    <text evidence="3 7">Homodecamer; pentamer of dimers.</text>
</comment>
<keyword evidence="12" id="KW-1185">Reference proteome</keyword>
<evidence type="ECO:0000256" key="2">
    <source>
        <dbReference type="ARBA" id="ARBA00008676"/>
    </source>
</evidence>
<keyword evidence="5 7" id="KW-0808">Transferase</keyword>
<dbReference type="KEGG" id="mro:MROS_1794"/>
<dbReference type="Proteomes" id="UP000009011">
    <property type="component" value="Chromosome"/>
</dbReference>
<dbReference type="GO" id="GO:0015940">
    <property type="term" value="P:pantothenate biosynthetic process"/>
    <property type="evidence" value="ECO:0007669"/>
    <property type="project" value="UniProtKB-UniRule"/>
</dbReference>
<dbReference type="PANTHER" id="PTHR20881:SF0">
    <property type="entry name" value="3-METHYL-2-OXOBUTANOATE HYDROXYMETHYLTRANSFERASE"/>
    <property type="match status" value="1"/>
</dbReference>
<feature type="binding site" evidence="7 9">
    <location>
        <position position="110"/>
    </location>
    <ligand>
        <name>3-methyl-2-oxobutanoate</name>
        <dbReference type="ChEBI" id="CHEBI:11851"/>
    </ligand>
</feature>
<dbReference type="STRING" id="1191523.MROS_1794"/>
<name>I7A1E3_MELRP</name>
<evidence type="ECO:0000256" key="5">
    <source>
        <dbReference type="ARBA" id="ARBA00022679"/>
    </source>
</evidence>
<evidence type="ECO:0000313" key="11">
    <source>
        <dbReference type="EMBL" id="AFN75028.1"/>
    </source>
</evidence>
<dbReference type="Pfam" id="PF02548">
    <property type="entry name" value="Pantoate_transf"/>
    <property type="match status" value="1"/>
</dbReference>
<dbReference type="GO" id="GO:0005737">
    <property type="term" value="C:cytoplasm"/>
    <property type="evidence" value="ECO:0007669"/>
    <property type="project" value="UniProtKB-SubCell"/>
</dbReference>
<reference evidence="11 12" key="1">
    <citation type="journal article" date="2013" name="PLoS ONE">
        <title>Genomic analysis of Melioribacter roseus, facultatively anaerobic organotrophic bacterium representing a novel deep lineage within Bacteriodetes/Chlorobi group.</title>
        <authorList>
            <person name="Kadnikov V.V."/>
            <person name="Mardanov A.V."/>
            <person name="Podosokorskaya O.A."/>
            <person name="Gavrilov S.N."/>
            <person name="Kublanov I.V."/>
            <person name="Beletsky A.V."/>
            <person name="Bonch-Osmolovskaya E.A."/>
            <person name="Ravin N.V."/>
        </authorList>
    </citation>
    <scope>NUCLEOTIDE SEQUENCE [LARGE SCALE GENOMIC DNA]</scope>
    <source>
        <strain evidence="12">JCM 17771 / P3M-2</strain>
    </source>
</reference>
<evidence type="ECO:0000256" key="7">
    <source>
        <dbReference type="HAMAP-Rule" id="MF_00156"/>
    </source>
</evidence>
<feature type="binding site" evidence="7 10">
    <location>
        <position position="112"/>
    </location>
    <ligand>
        <name>Mg(2+)</name>
        <dbReference type="ChEBI" id="CHEBI:18420"/>
    </ligand>
</feature>
<evidence type="ECO:0000256" key="10">
    <source>
        <dbReference type="PIRSR" id="PIRSR000388-3"/>
    </source>
</evidence>
<comment type="subcellular location">
    <subcellularLocation>
        <location evidence="7">Cytoplasm</location>
    </subcellularLocation>
</comment>
<dbReference type="Gene3D" id="3.20.20.60">
    <property type="entry name" value="Phosphoenolpyruvate-binding domains"/>
    <property type="match status" value="1"/>
</dbReference>
<dbReference type="PIRSF" id="PIRSF000388">
    <property type="entry name" value="Pantoate_hydroxy_MeTrfase"/>
    <property type="match status" value="1"/>
</dbReference>
<keyword evidence="4 7" id="KW-0566">Pantothenate biosynthesis</keyword>
<feature type="binding site" evidence="7 9">
    <location>
        <position position="81"/>
    </location>
    <ligand>
        <name>3-methyl-2-oxobutanoate</name>
        <dbReference type="ChEBI" id="CHEBI:11851"/>
    </ligand>
</feature>
<dbReference type="SUPFAM" id="SSF51621">
    <property type="entry name" value="Phosphoenolpyruvate/pyruvate domain"/>
    <property type="match status" value="1"/>
</dbReference>
<organism evidence="11 12">
    <name type="scientific">Melioribacter roseus (strain DSM 23840 / JCM 17771 / VKM B-2668 / P3M-2)</name>
    <dbReference type="NCBI Taxonomy" id="1191523"/>
    <lineage>
        <taxon>Bacteria</taxon>
        <taxon>Pseudomonadati</taxon>
        <taxon>Ignavibacteriota</taxon>
        <taxon>Ignavibacteria</taxon>
        <taxon>Ignavibacteriales</taxon>
        <taxon>Melioribacteraceae</taxon>
        <taxon>Melioribacter</taxon>
    </lineage>
</organism>
<dbReference type="EMBL" id="CP003557">
    <property type="protein sequence ID" value="AFN75028.1"/>
    <property type="molecule type" value="Genomic_DNA"/>
</dbReference>
<dbReference type="HAMAP" id="MF_00156">
    <property type="entry name" value="PanB"/>
    <property type="match status" value="1"/>
</dbReference>
<comment type="function">
    <text evidence="6 7">Catalyzes the reversible reaction in which hydroxymethyl group from 5,10-methylenetetrahydrofolate is transferred onto alpha-ketoisovalerate to form ketopantoate.</text>
</comment>
<proteinExistence type="inferred from homology"/>
<dbReference type="NCBIfam" id="TIGR00222">
    <property type="entry name" value="panB"/>
    <property type="match status" value="1"/>
</dbReference>
<feature type="binding site" evidence="7 10">
    <location>
        <position position="81"/>
    </location>
    <ligand>
        <name>Mg(2+)</name>
        <dbReference type="ChEBI" id="CHEBI:18420"/>
    </ligand>
</feature>
<dbReference type="GO" id="GO:0003864">
    <property type="term" value="F:3-methyl-2-oxobutanoate hydroxymethyltransferase activity"/>
    <property type="evidence" value="ECO:0007669"/>
    <property type="project" value="UniProtKB-UniRule"/>
</dbReference>
<dbReference type="AlphaFoldDB" id="I7A1E3"/>
<dbReference type="HOGENOM" id="CLU_036645_1_0_10"/>
<dbReference type="UniPathway" id="UPA00028">
    <property type="reaction ID" value="UER00003"/>
</dbReference>
<dbReference type="OrthoDB" id="9781789at2"/>
<evidence type="ECO:0000256" key="9">
    <source>
        <dbReference type="PIRSR" id="PIRSR000388-2"/>
    </source>
</evidence>
<comment type="pathway">
    <text evidence="1 7">Cofactor biosynthesis; (R)-pantothenate biosynthesis; (R)-pantoate from 3-methyl-2-oxobutanoate: step 1/2.</text>
</comment>
<dbReference type="InterPro" id="IPR015813">
    <property type="entry name" value="Pyrv/PenolPyrv_kinase-like_dom"/>
</dbReference>
<dbReference type="GO" id="GO:0000287">
    <property type="term" value="F:magnesium ion binding"/>
    <property type="evidence" value="ECO:0007669"/>
    <property type="project" value="TreeGrafter"/>
</dbReference>
<accession>I7A1E3</accession>
<keyword evidence="7" id="KW-0963">Cytoplasm</keyword>
<comment type="similarity">
    <text evidence="2 7">Belongs to the PanB family.</text>
</comment>
<dbReference type="InterPro" id="IPR003700">
    <property type="entry name" value="Pantoate_hydroxy_MeTrfase"/>
</dbReference>
<feature type="binding site" evidence="7 10">
    <location>
        <position position="42"/>
    </location>
    <ligand>
        <name>Mg(2+)</name>
        <dbReference type="ChEBI" id="CHEBI:18420"/>
    </ligand>
</feature>
<keyword evidence="11" id="KW-0489">Methyltransferase</keyword>
<evidence type="ECO:0000256" key="4">
    <source>
        <dbReference type="ARBA" id="ARBA00022655"/>
    </source>
</evidence>
<dbReference type="InterPro" id="IPR040442">
    <property type="entry name" value="Pyrv_kinase-like_dom_sf"/>
</dbReference>
<dbReference type="NCBIfam" id="NF001452">
    <property type="entry name" value="PRK00311.1"/>
    <property type="match status" value="1"/>
</dbReference>
<dbReference type="EC" id="2.1.2.11" evidence="7"/>
<evidence type="ECO:0000313" key="12">
    <source>
        <dbReference type="Proteomes" id="UP000009011"/>
    </source>
</evidence>